<feature type="domain" description="OLD protein-like TOPRIM" evidence="3">
    <location>
        <begin position="472"/>
        <end position="538"/>
    </location>
</feature>
<accession>A0ABR6DD45</accession>
<dbReference type="Pfam" id="PF20469">
    <property type="entry name" value="OLD-like_TOPRIM"/>
    <property type="match status" value="1"/>
</dbReference>
<dbReference type="SUPFAM" id="SSF52540">
    <property type="entry name" value="P-loop containing nucleoside triphosphate hydrolases"/>
    <property type="match status" value="1"/>
</dbReference>
<keyword evidence="5" id="KW-1185">Reference proteome</keyword>
<evidence type="ECO:0000259" key="2">
    <source>
        <dbReference type="Pfam" id="PF13175"/>
    </source>
</evidence>
<evidence type="ECO:0000313" key="5">
    <source>
        <dbReference type="Proteomes" id="UP000565455"/>
    </source>
</evidence>
<dbReference type="Gene3D" id="3.40.50.300">
    <property type="entry name" value="P-loop containing nucleotide triphosphate hydrolases"/>
    <property type="match status" value="2"/>
</dbReference>
<feature type="compositionally biased region" description="Acidic residues" evidence="1">
    <location>
        <begin position="388"/>
        <end position="399"/>
    </location>
</feature>
<proteinExistence type="predicted"/>
<dbReference type="Proteomes" id="UP000565455">
    <property type="component" value="Unassembled WGS sequence"/>
</dbReference>
<dbReference type="InterPro" id="IPR027417">
    <property type="entry name" value="P-loop_NTPase"/>
</dbReference>
<keyword evidence="4" id="KW-0378">Hydrolase</keyword>
<comment type="caution">
    <text evidence="4">The sequence shown here is derived from an EMBL/GenBank/DDBJ whole genome shotgun (WGS) entry which is preliminary data.</text>
</comment>
<protein>
    <submittedName>
        <fullName evidence="4">ATP-dependent endonuclease of OLD family</fullName>
    </submittedName>
</protein>
<dbReference type="GO" id="GO:0004519">
    <property type="term" value="F:endonuclease activity"/>
    <property type="evidence" value="ECO:0007669"/>
    <property type="project" value="UniProtKB-KW"/>
</dbReference>
<dbReference type="PANTHER" id="PTHR43581">
    <property type="entry name" value="ATP/GTP PHOSPHATASE"/>
    <property type="match status" value="1"/>
</dbReference>
<dbReference type="EMBL" id="JACJIM010000005">
    <property type="protein sequence ID" value="MBA9063848.1"/>
    <property type="molecule type" value="Genomic_DNA"/>
</dbReference>
<dbReference type="Pfam" id="PF13175">
    <property type="entry name" value="AAA_15"/>
    <property type="match status" value="1"/>
</dbReference>
<evidence type="ECO:0000256" key="1">
    <source>
        <dbReference type="SAM" id="MobiDB-lite"/>
    </source>
</evidence>
<dbReference type="PANTHER" id="PTHR43581:SF4">
    <property type="entry name" value="ATP_GTP PHOSPHATASE"/>
    <property type="match status" value="1"/>
</dbReference>
<evidence type="ECO:0000313" key="4">
    <source>
        <dbReference type="EMBL" id="MBA9063848.1"/>
    </source>
</evidence>
<sequence>MLASYPPVEMTKQAGYSHQAGLSEPNASEHRHLCFAGTHPIARHHQPSWAVHATYGKQALRGRRATGVRICRIGIRNFANFRNFEVTTGRNIVVVGENKVGKSNLLFALQLIFDPSLSERDRRLGLEHFWDGLGDDKLGETIEISVDLTDFDADPRLVAHLGGYLIDPGPPMISRLTYRYQPMASLEGQPGSLADYEYLLFGGMYPDTPVGSTLRRMLPLDLLPALRDAEKDLANWRRSPLRPLIEDLAGILSVADRDAILEAVDGAQAALSERPEVVAVARTIGRRLEGMVGPAHATSVALGLAPSRLDALLRALRLLIDRGERGIAEASLGTTNLVFLALKSLELDRLIQDGERDYTFLAVEEPEAHLHPHVQRLVYRHFLETAEVDDEDVDEDEDPPERAGDATAGRHVTILTTHSPHIASIAPLRSIVLLRRQADGSTEGVSTAEIPLNDAEVDDLQRYIDVTRGELFFSRGVILVEGDAERFLVPAFADALDIHLDELGISVCSVSGTNFAPYVKLLGPSGLRIPFVVLTDRDELPDGTALGPGRVRGLLGILRPGRDYEAMDEAEVFRRGALRGIFVNSSTLEPALFATGMRRQMVRVLKADLPLRRANRELLDGWEARPSTLEPTGLIKLIERIGKGRFAQRIAPAATADRCPAYIREALERIRDEVA</sequence>
<dbReference type="InterPro" id="IPR034139">
    <property type="entry name" value="TOPRIM_OLD"/>
</dbReference>
<name>A0ABR6DD45_9HYPH</name>
<feature type="region of interest" description="Disordered" evidence="1">
    <location>
        <begin position="388"/>
        <end position="409"/>
    </location>
</feature>
<feature type="domain" description="Endonuclease GajA/Old nuclease/RecF-like AAA" evidence="2">
    <location>
        <begin position="326"/>
        <end position="423"/>
    </location>
</feature>
<reference evidence="4 5" key="1">
    <citation type="submission" date="2020-08" db="EMBL/GenBank/DDBJ databases">
        <title>Genomic Encyclopedia of Type Strains, Phase IV (KMG-IV): sequencing the most valuable type-strain genomes for metagenomic binning, comparative biology and taxonomic classification.</title>
        <authorList>
            <person name="Goeker M."/>
        </authorList>
    </citation>
    <scope>NUCLEOTIDE SEQUENCE [LARGE SCALE GENOMIC DNA]</scope>
    <source>
        <strain evidence="4 5">DSM 5686</strain>
    </source>
</reference>
<keyword evidence="4" id="KW-0540">Nuclease</keyword>
<organism evidence="4 5">
    <name type="scientific">Methylobacterium fujisawaense</name>
    <dbReference type="NCBI Taxonomy" id="107400"/>
    <lineage>
        <taxon>Bacteria</taxon>
        <taxon>Pseudomonadati</taxon>
        <taxon>Pseudomonadota</taxon>
        <taxon>Alphaproteobacteria</taxon>
        <taxon>Hyphomicrobiales</taxon>
        <taxon>Methylobacteriaceae</taxon>
        <taxon>Methylobacterium</taxon>
    </lineage>
</organism>
<keyword evidence="4" id="KW-0255">Endonuclease</keyword>
<evidence type="ECO:0000259" key="3">
    <source>
        <dbReference type="Pfam" id="PF20469"/>
    </source>
</evidence>
<dbReference type="InterPro" id="IPR041685">
    <property type="entry name" value="AAA_GajA/Old/RecF-like"/>
</dbReference>
<gene>
    <name evidence="4" type="ORF">GGQ91_003249</name>
</gene>
<dbReference type="InterPro" id="IPR051396">
    <property type="entry name" value="Bact_Antivir_Def_Nuclease"/>
</dbReference>
<dbReference type="CDD" id="cd01026">
    <property type="entry name" value="TOPRIM_OLD"/>
    <property type="match status" value="1"/>
</dbReference>